<dbReference type="SUPFAM" id="SSF52540">
    <property type="entry name" value="P-loop containing nucleoside triphosphate hydrolases"/>
    <property type="match status" value="1"/>
</dbReference>
<sequence length="109" mass="12190">MSRLLSGPLLEGDAKAQEFGILFIETSAKAGFNIKPLFRKIAAALPGMETLFSTKQEDMVDVNLKPTVDTSNTKQQGGRLHVLENVLRRKKKRRKMLESPNTSMKLGKF</sequence>
<protein>
    <submittedName>
        <fullName evidence="1">Uncharacterized protein</fullName>
    </submittedName>
</protein>
<dbReference type="Proteomes" id="UP001642360">
    <property type="component" value="Unassembled WGS sequence"/>
</dbReference>
<proteinExistence type="predicted"/>
<comment type="caution">
    <text evidence="1">The sequence shown here is derived from an EMBL/GenBank/DDBJ whole genome shotgun (WGS) entry which is preliminary data.</text>
</comment>
<evidence type="ECO:0000313" key="1">
    <source>
        <dbReference type="EMBL" id="CAK9176628.1"/>
    </source>
</evidence>
<dbReference type="Gene3D" id="3.40.50.300">
    <property type="entry name" value="P-loop containing nucleotide triphosphate hydrolases"/>
    <property type="match status" value="1"/>
</dbReference>
<evidence type="ECO:0000313" key="2">
    <source>
        <dbReference type="Proteomes" id="UP001642360"/>
    </source>
</evidence>
<organism evidence="1 2">
    <name type="scientific">Ilex paraguariensis</name>
    <name type="common">yerba mate</name>
    <dbReference type="NCBI Taxonomy" id="185542"/>
    <lineage>
        <taxon>Eukaryota</taxon>
        <taxon>Viridiplantae</taxon>
        <taxon>Streptophyta</taxon>
        <taxon>Embryophyta</taxon>
        <taxon>Tracheophyta</taxon>
        <taxon>Spermatophyta</taxon>
        <taxon>Magnoliopsida</taxon>
        <taxon>eudicotyledons</taxon>
        <taxon>Gunneridae</taxon>
        <taxon>Pentapetalae</taxon>
        <taxon>asterids</taxon>
        <taxon>campanulids</taxon>
        <taxon>Aquifoliales</taxon>
        <taxon>Aquifoliaceae</taxon>
        <taxon>Ilex</taxon>
    </lineage>
</organism>
<dbReference type="InterPro" id="IPR027417">
    <property type="entry name" value="P-loop_NTPase"/>
</dbReference>
<dbReference type="AlphaFoldDB" id="A0ABC8U946"/>
<accession>A0ABC8U946</accession>
<dbReference type="EMBL" id="CAUOFW020006858">
    <property type="protein sequence ID" value="CAK9176628.1"/>
    <property type="molecule type" value="Genomic_DNA"/>
</dbReference>
<reference evidence="1 2" key="1">
    <citation type="submission" date="2024-02" db="EMBL/GenBank/DDBJ databases">
        <authorList>
            <person name="Vignale AGUSTIN F."/>
            <person name="Sosa J E."/>
            <person name="Modenutti C."/>
        </authorList>
    </citation>
    <scope>NUCLEOTIDE SEQUENCE [LARGE SCALE GENOMIC DNA]</scope>
</reference>
<keyword evidence="2" id="KW-1185">Reference proteome</keyword>
<name>A0ABC8U946_9AQUA</name>
<gene>
    <name evidence="1" type="ORF">ILEXP_LOCUS46485</name>
</gene>